<evidence type="ECO:0000256" key="1">
    <source>
        <dbReference type="SAM" id="MobiDB-lite"/>
    </source>
</evidence>
<dbReference type="EMBL" id="JANBPY010001246">
    <property type="protein sequence ID" value="KAJ1960884.1"/>
    <property type="molecule type" value="Genomic_DNA"/>
</dbReference>
<dbReference type="AlphaFoldDB" id="A0A9W8AMC0"/>
<evidence type="ECO:0000256" key="2">
    <source>
        <dbReference type="SAM" id="Phobius"/>
    </source>
</evidence>
<feature type="transmembrane region" description="Helical" evidence="2">
    <location>
        <begin position="12"/>
        <end position="29"/>
    </location>
</feature>
<dbReference type="OrthoDB" id="1597724at2759"/>
<dbReference type="Pfam" id="PF20428">
    <property type="entry name" value="Sey1_3HB"/>
    <property type="match status" value="1"/>
</dbReference>
<organism evidence="4 5">
    <name type="scientific">Dispira parvispora</name>
    <dbReference type="NCBI Taxonomy" id="1520584"/>
    <lineage>
        <taxon>Eukaryota</taxon>
        <taxon>Fungi</taxon>
        <taxon>Fungi incertae sedis</taxon>
        <taxon>Zoopagomycota</taxon>
        <taxon>Kickxellomycotina</taxon>
        <taxon>Dimargaritomycetes</taxon>
        <taxon>Dimargaritales</taxon>
        <taxon>Dimargaritaceae</taxon>
        <taxon>Dispira</taxon>
    </lineage>
</organism>
<feature type="compositionally biased region" description="Low complexity" evidence="1">
    <location>
        <begin position="131"/>
        <end position="154"/>
    </location>
</feature>
<protein>
    <submittedName>
        <fullName evidence="4">Dynamin-like GTPase that mediates homotypic ER fusion</fullName>
    </submittedName>
</protein>
<feature type="domain" description="Sey1/RHD3-like three-helix bundle" evidence="3">
    <location>
        <begin position="2"/>
        <end position="70"/>
    </location>
</feature>
<sequence>MYLEAKRSVVATTARTPYWVIIMLIMLGWNEFVTVITSPVYLILLITFGTVGYVIHMLNLTGPLQRALQVALAGVSRHVHNLLLEAVNRTEPARPVPNSPYAQGGSSGDSIELDKIRPRRAFTAPSDTEGSSASTPSAPTSSTFTSSSPAVASPQFTGDR</sequence>
<accession>A0A9W8AMC0</accession>
<keyword evidence="5" id="KW-1185">Reference proteome</keyword>
<gene>
    <name evidence="4" type="primary">SEY1_2</name>
    <name evidence="4" type="ORF">IWQ62_004060</name>
</gene>
<name>A0A9W8AMC0_9FUNG</name>
<dbReference type="Proteomes" id="UP001150925">
    <property type="component" value="Unassembled WGS sequence"/>
</dbReference>
<feature type="transmembrane region" description="Helical" evidence="2">
    <location>
        <begin position="41"/>
        <end position="60"/>
    </location>
</feature>
<dbReference type="InterPro" id="IPR046758">
    <property type="entry name" value="Sey1/RHD3-like_3HB"/>
</dbReference>
<evidence type="ECO:0000313" key="4">
    <source>
        <dbReference type="EMBL" id="KAJ1960884.1"/>
    </source>
</evidence>
<keyword evidence="2" id="KW-0472">Membrane</keyword>
<keyword evidence="2" id="KW-0812">Transmembrane</keyword>
<feature type="region of interest" description="Disordered" evidence="1">
    <location>
        <begin position="91"/>
        <end position="160"/>
    </location>
</feature>
<comment type="caution">
    <text evidence="4">The sequence shown here is derived from an EMBL/GenBank/DDBJ whole genome shotgun (WGS) entry which is preliminary data.</text>
</comment>
<proteinExistence type="predicted"/>
<evidence type="ECO:0000313" key="5">
    <source>
        <dbReference type="Proteomes" id="UP001150925"/>
    </source>
</evidence>
<reference evidence="4" key="1">
    <citation type="submission" date="2022-07" db="EMBL/GenBank/DDBJ databases">
        <title>Phylogenomic reconstructions and comparative analyses of Kickxellomycotina fungi.</title>
        <authorList>
            <person name="Reynolds N.K."/>
            <person name="Stajich J.E."/>
            <person name="Barry K."/>
            <person name="Grigoriev I.V."/>
            <person name="Crous P."/>
            <person name="Smith M.E."/>
        </authorList>
    </citation>
    <scope>NUCLEOTIDE SEQUENCE</scope>
    <source>
        <strain evidence="4">RSA 1196</strain>
    </source>
</reference>
<keyword evidence="2" id="KW-1133">Transmembrane helix</keyword>
<evidence type="ECO:0000259" key="3">
    <source>
        <dbReference type="Pfam" id="PF20428"/>
    </source>
</evidence>